<gene>
    <name evidence="2" type="ORF">ElyMa_005820600</name>
</gene>
<dbReference type="PROSITE" id="PS50004">
    <property type="entry name" value="C2"/>
    <property type="match status" value="1"/>
</dbReference>
<comment type="caution">
    <text evidence="2">The sequence shown here is derived from an EMBL/GenBank/DDBJ whole genome shotgun (WGS) entry which is preliminary data.</text>
</comment>
<dbReference type="SUPFAM" id="SSF49562">
    <property type="entry name" value="C2 domain (Calcium/lipid-binding domain, CaLB)"/>
    <property type="match status" value="1"/>
</dbReference>
<dbReference type="Gene3D" id="2.60.40.150">
    <property type="entry name" value="C2 domain"/>
    <property type="match status" value="1"/>
</dbReference>
<protein>
    <submittedName>
        <fullName evidence="2">Calpain-5</fullName>
    </submittedName>
</protein>
<name>A0AAV4FX29_9GAST</name>
<accession>A0AAV4FX29</accession>
<dbReference type="Proteomes" id="UP000762676">
    <property type="component" value="Unassembled WGS sequence"/>
</dbReference>
<sequence length="147" mass="16479">MTRELTKEGPVSGCCAGKVKLVTTITVDRIDGLALPEGAKGTLDPYIVVRCEGEKVQSVTYKDNRSPVLDFMATFYRKTPANPIIIEVYNKNRMFDDYLSEAKVDWPGSEKGDKKVYNLYGRGKEVDMMKPGNVTVYIRSSDDPQML</sequence>
<evidence type="ECO:0000313" key="3">
    <source>
        <dbReference type="Proteomes" id="UP000762676"/>
    </source>
</evidence>
<proteinExistence type="predicted"/>
<dbReference type="InterPro" id="IPR000008">
    <property type="entry name" value="C2_dom"/>
</dbReference>
<reference evidence="2 3" key="1">
    <citation type="journal article" date="2021" name="Elife">
        <title>Chloroplast acquisition without the gene transfer in kleptoplastic sea slugs, Plakobranchus ocellatus.</title>
        <authorList>
            <person name="Maeda T."/>
            <person name="Takahashi S."/>
            <person name="Yoshida T."/>
            <person name="Shimamura S."/>
            <person name="Takaki Y."/>
            <person name="Nagai Y."/>
            <person name="Toyoda A."/>
            <person name="Suzuki Y."/>
            <person name="Arimoto A."/>
            <person name="Ishii H."/>
            <person name="Satoh N."/>
            <person name="Nishiyama T."/>
            <person name="Hasebe M."/>
            <person name="Maruyama T."/>
            <person name="Minagawa J."/>
            <person name="Obokata J."/>
            <person name="Shigenobu S."/>
        </authorList>
    </citation>
    <scope>NUCLEOTIDE SEQUENCE [LARGE SCALE GENOMIC DNA]</scope>
</reference>
<dbReference type="EMBL" id="BMAT01011683">
    <property type="protein sequence ID" value="GFR77268.1"/>
    <property type="molecule type" value="Genomic_DNA"/>
</dbReference>
<dbReference type="InterPro" id="IPR035892">
    <property type="entry name" value="C2_domain_sf"/>
</dbReference>
<feature type="domain" description="C2" evidence="1">
    <location>
        <begin position="6"/>
        <end position="120"/>
    </location>
</feature>
<organism evidence="2 3">
    <name type="scientific">Elysia marginata</name>
    <dbReference type="NCBI Taxonomy" id="1093978"/>
    <lineage>
        <taxon>Eukaryota</taxon>
        <taxon>Metazoa</taxon>
        <taxon>Spiralia</taxon>
        <taxon>Lophotrochozoa</taxon>
        <taxon>Mollusca</taxon>
        <taxon>Gastropoda</taxon>
        <taxon>Heterobranchia</taxon>
        <taxon>Euthyneura</taxon>
        <taxon>Panpulmonata</taxon>
        <taxon>Sacoglossa</taxon>
        <taxon>Placobranchoidea</taxon>
        <taxon>Plakobranchidae</taxon>
        <taxon>Elysia</taxon>
    </lineage>
</organism>
<dbReference type="AlphaFoldDB" id="A0AAV4FX29"/>
<dbReference type="Pfam" id="PF00168">
    <property type="entry name" value="C2"/>
    <property type="match status" value="1"/>
</dbReference>
<keyword evidence="3" id="KW-1185">Reference proteome</keyword>
<evidence type="ECO:0000259" key="1">
    <source>
        <dbReference type="PROSITE" id="PS50004"/>
    </source>
</evidence>
<evidence type="ECO:0000313" key="2">
    <source>
        <dbReference type="EMBL" id="GFR77268.1"/>
    </source>
</evidence>